<reference evidence="1 2" key="1">
    <citation type="submission" date="2018-11" db="EMBL/GenBank/DDBJ databases">
        <authorList>
            <person name="Wuyts S."/>
        </authorList>
    </citation>
    <scope>NUCLEOTIDE SEQUENCE [LARGE SCALE GENOMIC DNA]</scope>
    <source>
        <strain evidence="1">Lactobacillus mudanjiangensis AMBF249</strain>
    </source>
</reference>
<keyword evidence="2" id="KW-1185">Reference proteome</keyword>
<dbReference type="Proteomes" id="UP000289996">
    <property type="component" value="Unassembled WGS sequence"/>
</dbReference>
<protein>
    <submittedName>
        <fullName evidence="1">Uncharacterized protein</fullName>
    </submittedName>
</protein>
<sequence>MKGELVVKSELNKSALAYLDDLYGEYRHLNNIIASTKIALATDYNHEVDENTSGSKSNRISRPQETIMIRYDSSPKLEFYEKVKKGIEDSLLCMTNEQKYIFKLRYDSNDYYDWETVGDIAGEKFIGKPYSHSGIYKKRYKMLELLGKKIGFC</sequence>
<proteinExistence type="predicted"/>
<name>A0A660E761_9LACO</name>
<gene>
    <name evidence="1" type="ORF">MUDAN_MDHGFNIF_03296</name>
</gene>
<accession>A0A660E761</accession>
<organism evidence="1 2">
    <name type="scientific">Lactiplantibacillus mudanjiangensis</name>
    <dbReference type="NCBI Taxonomy" id="1296538"/>
    <lineage>
        <taxon>Bacteria</taxon>
        <taxon>Bacillati</taxon>
        <taxon>Bacillota</taxon>
        <taxon>Bacilli</taxon>
        <taxon>Lactobacillales</taxon>
        <taxon>Lactobacillaceae</taxon>
        <taxon>Lactiplantibacillus</taxon>
    </lineage>
</organism>
<dbReference type="AlphaFoldDB" id="A0A660E761"/>
<evidence type="ECO:0000313" key="2">
    <source>
        <dbReference type="Proteomes" id="UP000289996"/>
    </source>
</evidence>
<evidence type="ECO:0000313" key="1">
    <source>
        <dbReference type="EMBL" id="VDG28895.1"/>
    </source>
</evidence>
<dbReference type="EMBL" id="UYIG01000126">
    <property type="protein sequence ID" value="VDG28895.1"/>
    <property type="molecule type" value="Genomic_DNA"/>
</dbReference>